<dbReference type="OrthoDB" id="10068655at2759"/>
<dbReference type="AlphaFoldDB" id="A0A4Z2J795"/>
<organism evidence="1 2">
    <name type="scientific">Liparis tanakae</name>
    <name type="common">Tanaka's snailfish</name>
    <dbReference type="NCBI Taxonomy" id="230148"/>
    <lineage>
        <taxon>Eukaryota</taxon>
        <taxon>Metazoa</taxon>
        <taxon>Chordata</taxon>
        <taxon>Craniata</taxon>
        <taxon>Vertebrata</taxon>
        <taxon>Euteleostomi</taxon>
        <taxon>Actinopterygii</taxon>
        <taxon>Neopterygii</taxon>
        <taxon>Teleostei</taxon>
        <taxon>Neoteleostei</taxon>
        <taxon>Acanthomorphata</taxon>
        <taxon>Eupercaria</taxon>
        <taxon>Perciformes</taxon>
        <taxon>Cottioidei</taxon>
        <taxon>Cottales</taxon>
        <taxon>Liparidae</taxon>
        <taxon>Liparis</taxon>
    </lineage>
</organism>
<keyword evidence="1" id="KW-0808">Transferase</keyword>
<evidence type="ECO:0000313" key="1">
    <source>
        <dbReference type="EMBL" id="TNN85463.1"/>
    </source>
</evidence>
<gene>
    <name evidence="1" type="primary">Prkca_3</name>
    <name evidence="1" type="ORF">EYF80_004095</name>
</gene>
<dbReference type="Gene3D" id="3.30.60.20">
    <property type="match status" value="1"/>
</dbReference>
<protein>
    <submittedName>
        <fullName evidence="1">Protein kinase C alpha type</fullName>
    </submittedName>
</protein>
<dbReference type="Proteomes" id="UP000314294">
    <property type="component" value="Unassembled WGS sequence"/>
</dbReference>
<reference evidence="1 2" key="1">
    <citation type="submission" date="2019-03" db="EMBL/GenBank/DDBJ databases">
        <title>First draft genome of Liparis tanakae, snailfish: a comprehensive survey of snailfish specific genes.</title>
        <authorList>
            <person name="Kim W."/>
            <person name="Song I."/>
            <person name="Jeong J.-H."/>
            <person name="Kim D."/>
            <person name="Kim S."/>
            <person name="Ryu S."/>
            <person name="Song J.Y."/>
            <person name="Lee S.K."/>
        </authorList>
    </citation>
    <scope>NUCLEOTIDE SEQUENCE [LARGE SCALE GENOMIC DNA]</scope>
    <source>
        <tissue evidence="1">Muscle</tissue>
    </source>
</reference>
<proteinExistence type="predicted"/>
<dbReference type="GO" id="GO:0016301">
    <property type="term" value="F:kinase activity"/>
    <property type="evidence" value="ECO:0007669"/>
    <property type="project" value="UniProtKB-KW"/>
</dbReference>
<sequence>MGYEQGLAELECRLLAAPEDRAARGLPLWQHGGMATAWLLDKELSFETHCEEGCSICILPLCSLVEEELREDRRRRLSVCCFVVHKRCHEFVTFSCPGADKGPDTDDTELEK</sequence>
<name>A0A4Z2J795_9TELE</name>
<keyword evidence="1" id="KW-0418">Kinase</keyword>
<evidence type="ECO:0000313" key="2">
    <source>
        <dbReference type="Proteomes" id="UP000314294"/>
    </source>
</evidence>
<keyword evidence="2" id="KW-1185">Reference proteome</keyword>
<accession>A0A4Z2J795</accession>
<dbReference type="EMBL" id="SRLO01000020">
    <property type="protein sequence ID" value="TNN85463.1"/>
    <property type="molecule type" value="Genomic_DNA"/>
</dbReference>
<comment type="caution">
    <text evidence="1">The sequence shown here is derived from an EMBL/GenBank/DDBJ whole genome shotgun (WGS) entry which is preliminary data.</text>
</comment>